<comment type="caution">
    <text evidence="1">The sequence shown here is derived from an EMBL/GenBank/DDBJ whole genome shotgun (WGS) entry which is preliminary data.</text>
</comment>
<feature type="non-terminal residue" evidence="1">
    <location>
        <position position="1"/>
    </location>
</feature>
<dbReference type="InterPro" id="IPR027417">
    <property type="entry name" value="P-loop_NTPase"/>
</dbReference>
<reference evidence="1" key="1">
    <citation type="submission" date="2020-11" db="EMBL/GenBank/DDBJ databases">
        <authorList>
            <consortium name="DOE Joint Genome Institute"/>
            <person name="Ahrendt S."/>
            <person name="Riley R."/>
            <person name="Andreopoulos W."/>
            <person name="Labutti K."/>
            <person name="Pangilinan J."/>
            <person name="Ruiz-Duenas F.J."/>
            <person name="Barrasa J.M."/>
            <person name="Sanchez-Garcia M."/>
            <person name="Camarero S."/>
            <person name="Miyauchi S."/>
            <person name="Serrano A."/>
            <person name="Linde D."/>
            <person name="Babiker R."/>
            <person name="Drula E."/>
            <person name="Ayuso-Fernandez I."/>
            <person name="Pacheco R."/>
            <person name="Padilla G."/>
            <person name="Ferreira P."/>
            <person name="Barriuso J."/>
            <person name="Kellner H."/>
            <person name="Castanera R."/>
            <person name="Alfaro M."/>
            <person name="Ramirez L."/>
            <person name="Pisabarro A.G."/>
            <person name="Kuo A."/>
            <person name="Tritt A."/>
            <person name="Lipzen A."/>
            <person name="He G."/>
            <person name="Yan M."/>
            <person name="Ng V."/>
            <person name="Cullen D."/>
            <person name="Martin F."/>
            <person name="Rosso M.-N."/>
            <person name="Henrissat B."/>
            <person name="Hibbett D."/>
            <person name="Martinez A.T."/>
            <person name="Grigoriev I.V."/>
        </authorList>
    </citation>
    <scope>NUCLEOTIDE SEQUENCE</scope>
    <source>
        <strain evidence="1">MF-IS2</strain>
    </source>
</reference>
<name>A0A9P5X3Q9_9AGAR</name>
<sequence>SSVLDRLMDAGAPEAGLDAGARYPPPKCHPDSRRSILEKLEQWLLNPYQGMFWLYGPAGIGKSAIAQTFAE</sequence>
<gene>
    <name evidence="1" type="ORF">P691DRAFT_620901</name>
</gene>
<evidence type="ECO:0000313" key="2">
    <source>
        <dbReference type="Proteomes" id="UP000807342"/>
    </source>
</evidence>
<dbReference type="Proteomes" id="UP000807342">
    <property type="component" value="Unassembled WGS sequence"/>
</dbReference>
<dbReference type="EMBL" id="MU151561">
    <property type="protein sequence ID" value="KAF9442827.1"/>
    <property type="molecule type" value="Genomic_DNA"/>
</dbReference>
<organism evidence="1 2">
    <name type="scientific">Macrolepiota fuliginosa MF-IS2</name>
    <dbReference type="NCBI Taxonomy" id="1400762"/>
    <lineage>
        <taxon>Eukaryota</taxon>
        <taxon>Fungi</taxon>
        <taxon>Dikarya</taxon>
        <taxon>Basidiomycota</taxon>
        <taxon>Agaricomycotina</taxon>
        <taxon>Agaricomycetes</taxon>
        <taxon>Agaricomycetidae</taxon>
        <taxon>Agaricales</taxon>
        <taxon>Agaricineae</taxon>
        <taxon>Agaricaceae</taxon>
        <taxon>Macrolepiota</taxon>
    </lineage>
</organism>
<dbReference type="AlphaFoldDB" id="A0A9P5X3Q9"/>
<accession>A0A9P5X3Q9</accession>
<feature type="non-terminal residue" evidence="1">
    <location>
        <position position="71"/>
    </location>
</feature>
<evidence type="ECO:0000313" key="1">
    <source>
        <dbReference type="EMBL" id="KAF9442827.1"/>
    </source>
</evidence>
<dbReference type="Gene3D" id="3.40.50.300">
    <property type="entry name" value="P-loop containing nucleotide triphosphate hydrolases"/>
    <property type="match status" value="1"/>
</dbReference>
<proteinExistence type="predicted"/>
<dbReference type="OrthoDB" id="2928561at2759"/>
<keyword evidence="2" id="KW-1185">Reference proteome</keyword>
<protein>
    <submittedName>
        <fullName evidence="1">Uncharacterized protein</fullName>
    </submittedName>
</protein>
<dbReference type="SUPFAM" id="SSF52540">
    <property type="entry name" value="P-loop containing nucleoside triphosphate hydrolases"/>
    <property type="match status" value="1"/>
</dbReference>